<keyword evidence="3" id="KW-0276">Fatty acid metabolism</keyword>
<keyword evidence="4" id="KW-0443">Lipid metabolism</keyword>
<dbReference type="InterPro" id="IPR045851">
    <property type="entry name" value="AMP-bd_C_sf"/>
</dbReference>
<dbReference type="GO" id="GO:0016874">
    <property type="term" value="F:ligase activity"/>
    <property type="evidence" value="ECO:0007669"/>
    <property type="project" value="UniProtKB-KW"/>
</dbReference>
<feature type="domain" description="AMP-binding enzyme C-terminal" evidence="6">
    <location>
        <begin position="450"/>
        <end position="523"/>
    </location>
</feature>
<dbReference type="Gene3D" id="3.30.300.30">
    <property type="match status" value="1"/>
</dbReference>
<evidence type="ECO:0000259" key="6">
    <source>
        <dbReference type="Pfam" id="PF13193"/>
    </source>
</evidence>
<dbReference type="GO" id="GO:0006631">
    <property type="term" value="P:fatty acid metabolic process"/>
    <property type="evidence" value="ECO:0007669"/>
    <property type="project" value="UniProtKB-KW"/>
</dbReference>
<evidence type="ECO:0000256" key="1">
    <source>
        <dbReference type="ARBA" id="ARBA00006432"/>
    </source>
</evidence>
<evidence type="ECO:0000313" key="7">
    <source>
        <dbReference type="EMBL" id="SHG77289.1"/>
    </source>
</evidence>
<dbReference type="Pfam" id="PF13193">
    <property type="entry name" value="AMP-binding_C"/>
    <property type="match status" value="1"/>
</dbReference>
<dbReference type="PANTHER" id="PTHR43859">
    <property type="entry name" value="ACYL-ACTIVATING ENZYME"/>
    <property type="match status" value="1"/>
</dbReference>
<dbReference type="NCBIfam" id="NF004837">
    <property type="entry name" value="PRK06187.1"/>
    <property type="match status" value="1"/>
</dbReference>
<evidence type="ECO:0000256" key="4">
    <source>
        <dbReference type="ARBA" id="ARBA00023098"/>
    </source>
</evidence>
<keyword evidence="2" id="KW-0436">Ligase</keyword>
<dbReference type="RefSeq" id="WP_417786870.1">
    <property type="nucleotide sequence ID" value="NZ_FQXA01000002.1"/>
</dbReference>
<evidence type="ECO:0000313" key="8">
    <source>
        <dbReference type="Proteomes" id="UP000184000"/>
    </source>
</evidence>
<dbReference type="EMBL" id="FQXA01000002">
    <property type="protein sequence ID" value="SHG77289.1"/>
    <property type="molecule type" value="Genomic_DNA"/>
</dbReference>
<sequence>MLKGTMQQTPLMISGILTHAALAHGDREIVSRLVDEPIWRYDYAGLAKRAGQAAAMLRSLGVKPGDLVSSMAWNTHRHFELFFAVPGIGAALHTANPRLSDEQIIYTLNHAGSAVLLFDRSFLAVLERVRPRLEHVRTFIMLSDAERTEPGEVGALSYETLIAKEQPVTDWPQFDENAGAMLCYTSGTTGNPKGVVYSHRSVVLHAMAAGLTGAFGFSAFDCIMPCSSLYHATAWGVPFTAAINGCKFVLPCDKMDGASLQELIQNEGVTFSGGVPTIWTMYLNHLERTGEDTGKLKCLVIAGSAVPRALAEKFETKYGVSVRQLWGMTETSPLGVVATPTPKLAAMGEAATNEAIWTRQGRLQFGIELKIVDEAGNALPHDGATSGALLVRGPWTVERYFRSETTALDADGWFDTGDIATLDPNGYMRITDRSKDVIKSGGEWISSIDIENIAVACPGVRIAAVVGVTHEKWEERPILIIEPHDDTEICIETVLAFLEPQIVKWWMPDAVIIDSVPLTATGKIDKKTLRDRYRDHLIEQEESAADTASL</sequence>
<dbReference type="InterPro" id="IPR000873">
    <property type="entry name" value="AMP-dep_synth/lig_dom"/>
</dbReference>
<proteinExistence type="inferred from homology"/>
<dbReference type="PROSITE" id="PS00455">
    <property type="entry name" value="AMP_BINDING"/>
    <property type="match status" value="1"/>
</dbReference>
<dbReference type="InterPro" id="IPR025110">
    <property type="entry name" value="AMP-bd_C"/>
</dbReference>
<dbReference type="GeneID" id="98638294"/>
<protein>
    <submittedName>
        <fullName evidence="7">Fatty-acyl-CoA synthase</fullName>
    </submittedName>
</protein>
<dbReference type="SUPFAM" id="SSF56801">
    <property type="entry name" value="Acetyl-CoA synthetase-like"/>
    <property type="match status" value="1"/>
</dbReference>
<dbReference type="InterPro" id="IPR042099">
    <property type="entry name" value="ANL_N_sf"/>
</dbReference>
<comment type="similarity">
    <text evidence="1">Belongs to the ATP-dependent AMP-binding enzyme family.</text>
</comment>
<evidence type="ECO:0000256" key="3">
    <source>
        <dbReference type="ARBA" id="ARBA00022832"/>
    </source>
</evidence>
<dbReference type="Proteomes" id="UP000184000">
    <property type="component" value="Unassembled WGS sequence"/>
</dbReference>
<name>A0A1M5MK58_9GAMM</name>
<evidence type="ECO:0000259" key="5">
    <source>
        <dbReference type="Pfam" id="PF00501"/>
    </source>
</evidence>
<feature type="domain" description="AMP-dependent synthetase/ligase" evidence="5">
    <location>
        <begin position="19"/>
        <end position="401"/>
    </location>
</feature>
<reference evidence="7 8" key="1">
    <citation type="submission" date="2016-11" db="EMBL/GenBank/DDBJ databases">
        <authorList>
            <person name="Jaros S."/>
            <person name="Januszkiewicz K."/>
            <person name="Wedrychowicz H."/>
        </authorList>
    </citation>
    <scope>NUCLEOTIDE SEQUENCE [LARGE SCALE GENOMIC DNA]</scope>
    <source>
        <strain evidence="7 8">DSM 18231</strain>
    </source>
</reference>
<dbReference type="CDD" id="cd12119">
    <property type="entry name" value="ttLC_FACS_AlkK_like"/>
    <property type="match status" value="1"/>
</dbReference>
<accession>A0A1M5MK58</accession>
<dbReference type="Gene3D" id="3.40.50.12780">
    <property type="entry name" value="N-terminal domain of ligase-like"/>
    <property type="match status" value="1"/>
</dbReference>
<gene>
    <name evidence="7" type="ORF">SAMN02744645_1316</name>
</gene>
<dbReference type="Pfam" id="PF00501">
    <property type="entry name" value="AMP-binding"/>
    <property type="match status" value="1"/>
</dbReference>
<dbReference type="AlphaFoldDB" id="A0A1M5MK58"/>
<organism evidence="7 8">
    <name type="scientific">Stutzerimonas xanthomarina DSM 18231</name>
    <dbReference type="NCBI Taxonomy" id="1403346"/>
    <lineage>
        <taxon>Bacteria</taxon>
        <taxon>Pseudomonadati</taxon>
        <taxon>Pseudomonadota</taxon>
        <taxon>Gammaproteobacteria</taxon>
        <taxon>Pseudomonadales</taxon>
        <taxon>Pseudomonadaceae</taxon>
        <taxon>Stutzerimonas</taxon>
    </lineage>
</organism>
<dbReference type="InterPro" id="IPR020845">
    <property type="entry name" value="AMP-binding_CS"/>
</dbReference>
<evidence type="ECO:0000256" key="2">
    <source>
        <dbReference type="ARBA" id="ARBA00022598"/>
    </source>
</evidence>
<dbReference type="PANTHER" id="PTHR43859:SF4">
    <property type="entry name" value="BUTANOATE--COA LIGASE AAE1-RELATED"/>
    <property type="match status" value="1"/>
</dbReference>